<protein>
    <submittedName>
        <fullName evidence="1">Phage tail tape measure protein</fullName>
    </submittedName>
</protein>
<keyword evidence="2" id="KW-1185">Reference proteome</keyword>
<dbReference type="Proteomes" id="UP001438953">
    <property type="component" value="Unassembled WGS sequence"/>
</dbReference>
<dbReference type="EMBL" id="JAYWLC010000001">
    <property type="protein sequence ID" value="MER5170234.1"/>
    <property type="molecule type" value="Genomic_DNA"/>
</dbReference>
<organism evidence="1 2">
    <name type="scientific">Thioclava kandeliae</name>
    <dbReference type="NCBI Taxonomy" id="3070818"/>
    <lineage>
        <taxon>Bacteria</taxon>
        <taxon>Pseudomonadati</taxon>
        <taxon>Pseudomonadota</taxon>
        <taxon>Alphaproteobacteria</taxon>
        <taxon>Rhodobacterales</taxon>
        <taxon>Paracoccaceae</taxon>
        <taxon>Thioclava</taxon>
    </lineage>
</organism>
<reference evidence="1 2" key="1">
    <citation type="submission" date="2024-06" db="EMBL/GenBank/DDBJ databases">
        <title>Thioclava kandeliae sp. nov. from a rhizosphere soil sample of Kandelia candel in a mangrove.</title>
        <authorList>
            <person name="Mu T."/>
        </authorList>
    </citation>
    <scope>NUCLEOTIDE SEQUENCE [LARGE SCALE GENOMIC DNA]</scope>
    <source>
        <strain evidence="1 2">CPCC 100088</strain>
    </source>
</reference>
<proteinExistence type="predicted"/>
<dbReference type="RefSeq" id="WP_350934047.1">
    <property type="nucleotide sequence ID" value="NZ_JAYWLC010000001.1"/>
</dbReference>
<name>A0ABV1SCN5_9RHOB</name>
<comment type="caution">
    <text evidence="1">The sequence shown here is derived from an EMBL/GenBank/DDBJ whole genome shotgun (WGS) entry which is preliminary data.</text>
</comment>
<evidence type="ECO:0000313" key="1">
    <source>
        <dbReference type="EMBL" id="MER5170234.1"/>
    </source>
</evidence>
<accession>A0ABV1SCN5</accession>
<gene>
    <name evidence="1" type="ORF">VSX56_00475</name>
</gene>
<evidence type="ECO:0000313" key="2">
    <source>
        <dbReference type="Proteomes" id="UP001438953"/>
    </source>
</evidence>
<sequence>MDETDFDALSESAETLETVLGNVGSLTGVFTSELTGLRESMGLTTREMGTLSRKFSTSISSAFEDVILDGASLSSALRSVAESMSDAVYSAAVKPVSDTLGSTLASGVANLAGGLMPFANGGAFSSGKVRAFAKGGVVSEATGFAMRGGLGLMGEAGPEAIMPLTRGADGRLGVQAQGGRAVNVTMNVTTPDVSGFSRSRAQMAAQMSRALSRGSRTM</sequence>